<dbReference type="Gene3D" id="3.30.530.20">
    <property type="match status" value="1"/>
</dbReference>
<dbReference type="EMBL" id="BAHC01000018">
    <property type="protein sequence ID" value="GAB88394.1"/>
    <property type="molecule type" value="Genomic_DNA"/>
</dbReference>
<dbReference type="RefSeq" id="WP_006329705.1">
    <property type="nucleotide sequence ID" value="NZ_BAHC01000018.1"/>
</dbReference>
<sequence length="144" mass="15920">MSTSAKHTHSIHIDAPVEKVFGYIEVPAHFIAAMPANNEVVLGKVDQKPDGAVVGYEIKYRQLGMHLSATMTREAYVPNERIHDHASLGVDHMLSVEPDDTGTKLTYTADASRLMKMIDAVFFHGDKHIGEALEKIKKEVEALP</sequence>
<keyword evidence="2" id="KW-1185">Reference proteome</keyword>
<dbReference type="OrthoDB" id="5148624at2"/>
<evidence type="ECO:0000313" key="1">
    <source>
        <dbReference type="EMBL" id="GAB88394.1"/>
    </source>
</evidence>
<dbReference type="SUPFAM" id="SSF55961">
    <property type="entry name" value="Bet v1-like"/>
    <property type="match status" value="1"/>
</dbReference>
<proteinExistence type="predicted"/>
<gene>
    <name evidence="1" type="ORF">GORHZ_018_00550</name>
</gene>
<dbReference type="STRING" id="1108045.GORHZ_018_00550"/>
<name>K6WPD8_9ACTN</name>
<dbReference type="AlphaFoldDB" id="K6WPD8"/>
<dbReference type="InterPro" id="IPR019587">
    <property type="entry name" value="Polyketide_cyclase/dehydratase"/>
</dbReference>
<organism evidence="1 2">
    <name type="scientific">Gordonia rhizosphera NBRC 16068</name>
    <dbReference type="NCBI Taxonomy" id="1108045"/>
    <lineage>
        <taxon>Bacteria</taxon>
        <taxon>Bacillati</taxon>
        <taxon>Actinomycetota</taxon>
        <taxon>Actinomycetes</taxon>
        <taxon>Mycobacteriales</taxon>
        <taxon>Gordoniaceae</taxon>
        <taxon>Gordonia</taxon>
    </lineage>
</organism>
<dbReference type="Pfam" id="PF10604">
    <property type="entry name" value="Polyketide_cyc2"/>
    <property type="match status" value="1"/>
</dbReference>
<comment type="caution">
    <text evidence="1">The sequence shown here is derived from an EMBL/GenBank/DDBJ whole genome shotgun (WGS) entry which is preliminary data.</text>
</comment>
<reference evidence="1 2" key="1">
    <citation type="submission" date="2012-08" db="EMBL/GenBank/DDBJ databases">
        <title>Whole genome shotgun sequence of Gordonia rhizosphera NBRC 16068.</title>
        <authorList>
            <person name="Takarada H."/>
            <person name="Isaki S."/>
            <person name="Hosoyama A."/>
            <person name="Tsuchikane K."/>
            <person name="Katsumata H."/>
            <person name="Baba S."/>
            <person name="Ohji S."/>
            <person name="Yamazaki S."/>
            <person name="Fujita N."/>
        </authorList>
    </citation>
    <scope>NUCLEOTIDE SEQUENCE [LARGE SCALE GENOMIC DNA]</scope>
    <source>
        <strain evidence="1 2">NBRC 16068</strain>
    </source>
</reference>
<dbReference type="InterPro" id="IPR023393">
    <property type="entry name" value="START-like_dom_sf"/>
</dbReference>
<dbReference type="Proteomes" id="UP000008363">
    <property type="component" value="Unassembled WGS sequence"/>
</dbReference>
<evidence type="ECO:0008006" key="3">
    <source>
        <dbReference type="Google" id="ProtNLM"/>
    </source>
</evidence>
<accession>K6WPD8</accession>
<evidence type="ECO:0000313" key="2">
    <source>
        <dbReference type="Proteomes" id="UP000008363"/>
    </source>
</evidence>
<protein>
    <recommendedName>
        <fullName evidence="3">Polyketide cyclase/dehydrase</fullName>
    </recommendedName>
</protein>